<comment type="caution">
    <text evidence="1">The sequence shown here is derived from an EMBL/GenBank/DDBJ whole genome shotgun (WGS) entry which is preliminary data.</text>
</comment>
<gene>
    <name evidence="1" type="ORF">CCUS01_04768</name>
</gene>
<keyword evidence="2" id="KW-1185">Reference proteome</keyword>
<organism evidence="1 2">
    <name type="scientific">Colletotrichum cuscutae</name>
    <dbReference type="NCBI Taxonomy" id="1209917"/>
    <lineage>
        <taxon>Eukaryota</taxon>
        <taxon>Fungi</taxon>
        <taxon>Dikarya</taxon>
        <taxon>Ascomycota</taxon>
        <taxon>Pezizomycotina</taxon>
        <taxon>Sordariomycetes</taxon>
        <taxon>Hypocreomycetidae</taxon>
        <taxon>Glomerellales</taxon>
        <taxon>Glomerellaceae</taxon>
        <taxon>Colletotrichum</taxon>
        <taxon>Colletotrichum acutatum species complex</taxon>
    </lineage>
</organism>
<evidence type="ECO:0000313" key="1">
    <source>
        <dbReference type="EMBL" id="KAK1478423.1"/>
    </source>
</evidence>
<accession>A0AAI9VEZ8</accession>
<dbReference type="Proteomes" id="UP001239213">
    <property type="component" value="Unassembled WGS sequence"/>
</dbReference>
<sequence length="418" mass="46573">MSFAIVAPLKSSPKPDLHPDKLTGALAGVTLMVDAGFNPDWDLRGAMFLSLQMTHYSQLMFCHKELLPYSASSKLMEKAIQLGRQNSRGANGIIYLLCYQGRRLCNHRYPIIIWRTGIDHLHDIKYDLDSGDRAFQVPSRALKGIYPPSSPIPSKLAGCLIGEGEEVPPQLATGGVNSFVFVFFGRHLDMVVRIMMYSCISRYQISTLYAVLHDGRHFNLGRALDGTVNVNDKRQLSNAGEHEKKRLMEIGWNSGFFEKRGLKVVLNGQDDAAAPAAVSSIWGLAWRGAVWSPIVVEDREGRLLCKEGKNGNNYIRYLVDHISAIENFLLEPKHFAKTQRANKYLYASYPNQKFASIQILDGLGALENVPIIESAGVDEGLRLMDAFFAVSPDPEYTSIKAHFHVCRIGSPIRPTYGS</sequence>
<evidence type="ECO:0000313" key="2">
    <source>
        <dbReference type="Proteomes" id="UP001239213"/>
    </source>
</evidence>
<dbReference type="EMBL" id="MPDP01000124">
    <property type="protein sequence ID" value="KAK1478423.1"/>
    <property type="molecule type" value="Genomic_DNA"/>
</dbReference>
<protein>
    <submittedName>
        <fullName evidence="1">Uncharacterized protein</fullName>
    </submittedName>
</protein>
<reference evidence="1" key="1">
    <citation type="submission" date="2016-11" db="EMBL/GenBank/DDBJ databases">
        <title>The genome sequence of Colletotrichum cuscutae.</title>
        <authorList>
            <person name="Baroncelli R."/>
        </authorList>
    </citation>
    <scope>NUCLEOTIDE SEQUENCE</scope>
    <source>
        <strain evidence="1">IMI 304802</strain>
    </source>
</reference>
<proteinExistence type="predicted"/>
<dbReference type="AlphaFoldDB" id="A0AAI9VEZ8"/>
<name>A0AAI9VEZ8_9PEZI</name>